<reference evidence="1 2" key="1">
    <citation type="journal article" date="2019" name="Genome Biol. Evol.">
        <title>Insights into the evolution of the New World diploid cottons (Gossypium, subgenus Houzingenia) based on genome sequencing.</title>
        <authorList>
            <person name="Grover C.E."/>
            <person name="Arick M.A. 2nd"/>
            <person name="Thrash A."/>
            <person name="Conover J.L."/>
            <person name="Sanders W.S."/>
            <person name="Peterson D.G."/>
            <person name="Frelichowski J.E."/>
            <person name="Scheffler J.A."/>
            <person name="Scheffler B.E."/>
            <person name="Wendel J.F."/>
        </authorList>
    </citation>
    <scope>NUCLEOTIDE SEQUENCE [LARGE SCALE GENOMIC DNA]</scope>
    <source>
        <strain evidence="1">185</strain>
        <tissue evidence="1">Leaf</tissue>
    </source>
</reference>
<evidence type="ECO:0000313" key="1">
    <source>
        <dbReference type="EMBL" id="MBA0677940.1"/>
    </source>
</evidence>
<organism evidence="1 2">
    <name type="scientific">Gossypium aridum</name>
    <name type="common">American cotton</name>
    <name type="synonym">Erioxylum aridum</name>
    <dbReference type="NCBI Taxonomy" id="34290"/>
    <lineage>
        <taxon>Eukaryota</taxon>
        <taxon>Viridiplantae</taxon>
        <taxon>Streptophyta</taxon>
        <taxon>Embryophyta</taxon>
        <taxon>Tracheophyta</taxon>
        <taxon>Spermatophyta</taxon>
        <taxon>Magnoliopsida</taxon>
        <taxon>eudicotyledons</taxon>
        <taxon>Gunneridae</taxon>
        <taxon>Pentapetalae</taxon>
        <taxon>rosids</taxon>
        <taxon>malvids</taxon>
        <taxon>Malvales</taxon>
        <taxon>Malvaceae</taxon>
        <taxon>Malvoideae</taxon>
        <taxon>Gossypium</taxon>
    </lineage>
</organism>
<dbReference type="Proteomes" id="UP000593577">
    <property type="component" value="Unassembled WGS sequence"/>
</dbReference>
<proteinExistence type="predicted"/>
<comment type="caution">
    <text evidence="1">The sequence shown here is derived from an EMBL/GenBank/DDBJ whole genome shotgun (WGS) entry which is preliminary data.</text>
</comment>
<sequence length="46" mass="5298">WPPESFRFSPGLRACAAFILPWIGRLRAFAFARLERLCCFIPSLDV</sequence>
<evidence type="ECO:0000313" key="2">
    <source>
        <dbReference type="Proteomes" id="UP000593577"/>
    </source>
</evidence>
<feature type="non-terminal residue" evidence="1">
    <location>
        <position position="46"/>
    </location>
</feature>
<protein>
    <submittedName>
        <fullName evidence="1">Uncharacterized protein</fullName>
    </submittedName>
</protein>
<dbReference type="AlphaFoldDB" id="A0A7J8WSS4"/>
<keyword evidence="2" id="KW-1185">Reference proteome</keyword>
<dbReference type="EMBL" id="JABFAA010000003">
    <property type="protein sequence ID" value="MBA0677940.1"/>
    <property type="molecule type" value="Genomic_DNA"/>
</dbReference>
<gene>
    <name evidence="1" type="ORF">Goari_019313</name>
</gene>
<name>A0A7J8WSS4_GOSAI</name>
<accession>A0A7J8WSS4</accession>